<dbReference type="Proteomes" id="UP000054988">
    <property type="component" value="Unassembled WGS sequence"/>
</dbReference>
<comment type="caution">
    <text evidence="1">The sequence shown here is derived from an EMBL/GenBank/DDBJ whole genome shotgun (WGS) entry which is preliminary data.</text>
</comment>
<proteinExistence type="predicted"/>
<sequence>MSTGGLLNSLRAELRNADLKVSQIRPRTYPPTSTEINLTKLIRECRASSLWTQNIKEREKIIKASQSSLTLNRSASYRIGGVSESIPSNFPDKFANAHLPDAVPILTSIATRPPSKSTAFIHACSGLGLKTDITQIMYRVHWNGRVDQDEERLSSYP</sequence>
<reference evidence="1 2" key="1">
    <citation type="submission" date="2015-12" db="EMBL/GenBank/DDBJ databases">
        <title>Draft genome sequence of Moniliophthora roreri, the causal agent of frosty pod rot of cacao.</title>
        <authorList>
            <person name="Aime M.C."/>
            <person name="Diaz-Valderrama J.R."/>
            <person name="Kijpornyongpan T."/>
            <person name="Phillips-Mora W."/>
        </authorList>
    </citation>
    <scope>NUCLEOTIDE SEQUENCE [LARGE SCALE GENOMIC DNA]</scope>
    <source>
        <strain evidence="1 2">MCA 2952</strain>
    </source>
</reference>
<accession>A0A0W0FPT8</accession>
<name>A0A0W0FPT8_MONRR</name>
<evidence type="ECO:0000313" key="2">
    <source>
        <dbReference type="Proteomes" id="UP000054988"/>
    </source>
</evidence>
<organism evidence="1 2">
    <name type="scientific">Moniliophthora roreri</name>
    <name type="common">Frosty pod rot fungus</name>
    <name type="synonym">Monilia roreri</name>
    <dbReference type="NCBI Taxonomy" id="221103"/>
    <lineage>
        <taxon>Eukaryota</taxon>
        <taxon>Fungi</taxon>
        <taxon>Dikarya</taxon>
        <taxon>Basidiomycota</taxon>
        <taxon>Agaricomycotina</taxon>
        <taxon>Agaricomycetes</taxon>
        <taxon>Agaricomycetidae</taxon>
        <taxon>Agaricales</taxon>
        <taxon>Marasmiineae</taxon>
        <taxon>Marasmiaceae</taxon>
        <taxon>Moniliophthora</taxon>
    </lineage>
</organism>
<dbReference type="AlphaFoldDB" id="A0A0W0FPT8"/>
<evidence type="ECO:0000313" key="1">
    <source>
        <dbReference type="EMBL" id="KTB38285.1"/>
    </source>
</evidence>
<protein>
    <submittedName>
        <fullName evidence="1">Uncharacterized protein</fullName>
    </submittedName>
</protein>
<gene>
    <name evidence="1" type="ORF">WG66_9116</name>
</gene>
<dbReference type="EMBL" id="LATX01001771">
    <property type="protein sequence ID" value="KTB38285.1"/>
    <property type="molecule type" value="Genomic_DNA"/>
</dbReference>